<name>A0A8B6HQ11_MYTGA</name>
<dbReference type="AlphaFoldDB" id="A0A8B6HQ11"/>
<dbReference type="Proteomes" id="UP000596742">
    <property type="component" value="Unassembled WGS sequence"/>
</dbReference>
<dbReference type="InterPro" id="IPR017241">
    <property type="entry name" value="Toll-like_receptor"/>
</dbReference>
<keyword evidence="7 11" id="KW-1133">Transmembrane helix</keyword>
<evidence type="ECO:0000256" key="6">
    <source>
        <dbReference type="ARBA" id="ARBA00022737"/>
    </source>
</evidence>
<organism evidence="14 15">
    <name type="scientific">Mytilus galloprovincialis</name>
    <name type="common">Mediterranean mussel</name>
    <dbReference type="NCBI Taxonomy" id="29158"/>
    <lineage>
        <taxon>Eukaryota</taxon>
        <taxon>Metazoa</taxon>
        <taxon>Spiralia</taxon>
        <taxon>Lophotrochozoa</taxon>
        <taxon>Mollusca</taxon>
        <taxon>Bivalvia</taxon>
        <taxon>Autobranchia</taxon>
        <taxon>Pteriomorphia</taxon>
        <taxon>Mytilida</taxon>
        <taxon>Mytiloidea</taxon>
        <taxon>Mytilidae</taxon>
        <taxon>Mytilinae</taxon>
        <taxon>Mytilus</taxon>
    </lineage>
</organism>
<dbReference type="Gene3D" id="3.80.10.10">
    <property type="entry name" value="Ribonuclease Inhibitor"/>
    <property type="match status" value="2"/>
</dbReference>
<evidence type="ECO:0000259" key="13">
    <source>
        <dbReference type="PROSITE" id="PS50104"/>
    </source>
</evidence>
<keyword evidence="3" id="KW-0433">Leucine-rich repeat</keyword>
<dbReference type="Pfam" id="PF01582">
    <property type="entry name" value="TIR"/>
    <property type="match status" value="1"/>
</dbReference>
<feature type="chain" id="PRO_5032549944" evidence="12">
    <location>
        <begin position="18"/>
        <end position="793"/>
    </location>
</feature>
<evidence type="ECO:0000313" key="15">
    <source>
        <dbReference type="Proteomes" id="UP000596742"/>
    </source>
</evidence>
<dbReference type="GO" id="GO:0005886">
    <property type="term" value="C:plasma membrane"/>
    <property type="evidence" value="ECO:0007669"/>
    <property type="project" value="TreeGrafter"/>
</dbReference>
<dbReference type="SMART" id="SM00369">
    <property type="entry name" value="LRR_TYP"/>
    <property type="match status" value="5"/>
</dbReference>
<dbReference type="SUPFAM" id="SSF52200">
    <property type="entry name" value="Toll/Interleukin receptor TIR domain"/>
    <property type="match status" value="1"/>
</dbReference>
<dbReference type="PANTHER" id="PTHR24365">
    <property type="entry name" value="TOLL-LIKE RECEPTOR"/>
    <property type="match status" value="1"/>
</dbReference>
<feature type="domain" description="TIR" evidence="13">
    <location>
        <begin position="553"/>
        <end position="690"/>
    </location>
</feature>
<dbReference type="Pfam" id="PF13855">
    <property type="entry name" value="LRR_8"/>
    <property type="match status" value="2"/>
</dbReference>
<dbReference type="InterPro" id="IPR003591">
    <property type="entry name" value="Leu-rich_rpt_typical-subtyp"/>
</dbReference>
<dbReference type="SMART" id="SM00255">
    <property type="entry name" value="TIR"/>
    <property type="match status" value="1"/>
</dbReference>
<evidence type="ECO:0000256" key="11">
    <source>
        <dbReference type="SAM" id="Phobius"/>
    </source>
</evidence>
<comment type="caution">
    <text evidence="14">The sequence shown here is derived from an EMBL/GenBank/DDBJ whole genome shotgun (WGS) entry which is preliminary data.</text>
</comment>
<keyword evidence="10" id="KW-0325">Glycoprotein</keyword>
<dbReference type="InterPro" id="IPR035897">
    <property type="entry name" value="Toll_tir_struct_dom_sf"/>
</dbReference>
<keyword evidence="9 14" id="KW-0675">Receptor</keyword>
<keyword evidence="4 11" id="KW-0812">Transmembrane</keyword>
<feature type="transmembrane region" description="Helical" evidence="11">
    <location>
        <begin position="505"/>
        <end position="524"/>
    </location>
</feature>
<dbReference type="PROSITE" id="PS51450">
    <property type="entry name" value="LRR"/>
    <property type="match status" value="1"/>
</dbReference>
<dbReference type="InterPro" id="IPR032675">
    <property type="entry name" value="LRR_dom_sf"/>
</dbReference>
<evidence type="ECO:0000256" key="7">
    <source>
        <dbReference type="ARBA" id="ARBA00022989"/>
    </source>
</evidence>
<dbReference type="GO" id="GO:0002224">
    <property type="term" value="P:toll-like receptor signaling pathway"/>
    <property type="evidence" value="ECO:0007669"/>
    <property type="project" value="InterPro"/>
</dbReference>
<reference evidence="14" key="1">
    <citation type="submission" date="2018-11" db="EMBL/GenBank/DDBJ databases">
        <authorList>
            <person name="Alioto T."/>
            <person name="Alioto T."/>
        </authorList>
    </citation>
    <scope>NUCLEOTIDE SEQUENCE</scope>
</reference>
<keyword evidence="15" id="KW-1185">Reference proteome</keyword>
<accession>A0A8B6HQ11</accession>
<dbReference type="PANTHER" id="PTHR24365:SF530">
    <property type="entry name" value="MSTPROX-RELATED"/>
    <property type="match status" value="1"/>
</dbReference>
<evidence type="ECO:0000256" key="3">
    <source>
        <dbReference type="ARBA" id="ARBA00022614"/>
    </source>
</evidence>
<dbReference type="InterPro" id="IPR000157">
    <property type="entry name" value="TIR_dom"/>
</dbReference>
<evidence type="ECO:0000256" key="12">
    <source>
        <dbReference type="SAM" id="SignalP"/>
    </source>
</evidence>
<comment type="subcellular location">
    <subcellularLocation>
        <location evidence="1">Membrane</location>
        <topology evidence="1">Single-pass type I membrane protein</topology>
    </subcellularLocation>
</comment>
<dbReference type="PIRSF" id="PIRSF037595">
    <property type="entry name" value="Toll-like_receptor"/>
    <property type="match status" value="1"/>
</dbReference>
<proteinExistence type="inferred from homology"/>
<dbReference type="OrthoDB" id="1081807at2759"/>
<evidence type="ECO:0000256" key="8">
    <source>
        <dbReference type="ARBA" id="ARBA00023136"/>
    </source>
</evidence>
<evidence type="ECO:0000256" key="1">
    <source>
        <dbReference type="ARBA" id="ARBA00004479"/>
    </source>
</evidence>
<keyword evidence="5 12" id="KW-0732">Signal</keyword>
<dbReference type="SUPFAM" id="SSF52058">
    <property type="entry name" value="L domain-like"/>
    <property type="match status" value="2"/>
</dbReference>
<dbReference type="GO" id="GO:0006955">
    <property type="term" value="P:immune response"/>
    <property type="evidence" value="ECO:0007669"/>
    <property type="project" value="InterPro"/>
</dbReference>
<feature type="signal peptide" evidence="12">
    <location>
        <begin position="1"/>
        <end position="17"/>
    </location>
</feature>
<evidence type="ECO:0000256" key="10">
    <source>
        <dbReference type="ARBA" id="ARBA00023180"/>
    </source>
</evidence>
<evidence type="ECO:0000256" key="5">
    <source>
        <dbReference type="ARBA" id="ARBA00022729"/>
    </source>
</evidence>
<evidence type="ECO:0000256" key="2">
    <source>
        <dbReference type="ARBA" id="ARBA00009634"/>
    </source>
</evidence>
<dbReference type="Gene3D" id="3.40.50.10140">
    <property type="entry name" value="Toll/interleukin-1 receptor homology (TIR) domain"/>
    <property type="match status" value="1"/>
</dbReference>
<evidence type="ECO:0000256" key="4">
    <source>
        <dbReference type="ARBA" id="ARBA00022692"/>
    </source>
</evidence>
<dbReference type="PROSITE" id="PS50104">
    <property type="entry name" value="TIR"/>
    <property type="match status" value="1"/>
</dbReference>
<sequence>MILLWCSSLLLLSNVIAVNFTTCYSENQKIICSCDHHQMICSDHGEKLDFIPKVSNNIKMLIFTNNNLNQVTETTFRNMTRSMTSHLSLAGNDIRYISKHTFREFTSLTFLDLSYNVIPVNVEIAFSNLHFLANGSLILNHMNISETKINELFRYLDTNGIETLSLAYNNLEDIDSCDWRNFQSLKTLNITGNKLKNMTFKCHTKIEILHADSNNLVSFPNFCLDNDNLTNYWHGKFKTAVPSLRVLSVFSNRIMEMPSTALRCTDELRELVITKNLFHEIDLQTFYKLNTLKMSSIFRYYLSIKPHSHSKLLTASIEHLMLQNISFGMFPTDLGMFEGLHHLKSLDLSYSNLPFSPMASKKVFKSLSNLTKLTLQFVGWKSMPYNIFHLLPNLKTLDLSNNEITYLSWSRFRYLKYLEEIDFSNNRIFLSGQLSVPSSISSLISLDISNNTYYCSCEILSFFEELSSNNVTIKYYPEAYICTSPRSMADKSVADVECMQHLETIVYTIIITVLFGCVFAIIAYKSRYRIRYLIHISRSHHSWKVRKKSPQPLLFDGFVIYSEPDKNWVYDIFLPFLEKQHGYKLCIHDRDFQYGRLIVDNIVENMKNSRKIVLILSESFAESKWCQFEVLLAHERFLEHGPDSLISIKLEEITTYRLTNTLETLIKFATHAVWSDQNKEEFSVRILDCFQVKTDNIDKNNSNRSKHRCSHSHAQKIKVTEDRNKIFSDKFEHLFNEMCSRVDLMSETLCKRLDSLEKTVKSDITFLKNKVDKLETNLTSLQDSIIDSQSTSK</sequence>
<comment type="similarity">
    <text evidence="2">Belongs to the Toll-like receptor family.</text>
</comment>
<protein>
    <submittedName>
        <fullName evidence="14">Toll-like receptor 13</fullName>
    </submittedName>
</protein>
<dbReference type="InterPro" id="IPR001611">
    <property type="entry name" value="Leu-rich_rpt"/>
</dbReference>
<keyword evidence="8 11" id="KW-0472">Membrane</keyword>
<evidence type="ECO:0000256" key="9">
    <source>
        <dbReference type="ARBA" id="ARBA00023170"/>
    </source>
</evidence>
<dbReference type="GO" id="GO:0004888">
    <property type="term" value="F:transmembrane signaling receptor activity"/>
    <property type="evidence" value="ECO:0007669"/>
    <property type="project" value="InterPro"/>
</dbReference>
<gene>
    <name evidence="14" type="ORF">MGAL_10B059532</name>
</gene>
<dbReference type="PRINTS" id="PR01537">
    <property type="entry name" value="INTRLKN1R1F"/>
</dbReference>
<evidence type="ECO:0000313" key="14">
    <source>
        <dbReference type="EMBL" id="VDI82647.1"/>
    </source>
</evidence>
<keyword evidence="6" id="KW-0677">Repeat</keyword>
<dbReference type="EMBL" id="UYJE01010378">
    <property type="protein sequence ID" value="VDI82647.1"/>
    <property type="molecule type" value="Genomic_DNA"/>
</dbReference>